<evidence type="ECO:0000313" key="8">
    <source>
        <dbReference type="EMBL" id="XAY03971.1"/>
    </source>
</evidence>
<evidence type="ECO:0000256" key="5">
    <source>
        <dbReference type="SAM" id="MobiDB-lite"/>
    </source>
</evidence>
<dbReference type="GO" id="GO:0015074">
    <property type="term" value="P:DNA integration"/>
    <property type="evidence" value="ECO:0007669"/>
    <property type="project" value="InterPro"/>
</dbReference>
<comment type="similarity">
    <text evidence="1">Belongs to the 'phage' integrase family.</text>
</comment>
<dbReference type="PANTHER" id="PTHR30349">
    <property type="entry name" value="PHAGE INTEGRASE-RELATED"/>
    <property type="match status" value="1"/>
</dbReference>
<evidence type="ECO:0000259" key="7">
    <source>
        <dbReference type="PROSITE" id="PS51900"/>
    </source>
</evidence>
<dbReference type="Pfam" id="PF13102">
    <property type="entry name" value="Phage_int_SAM_5"/>
    <property type="match status" value="1"/>
</dbReference>
<dbReference type="Gene3D" id="1.10.443.10">
    <property type="entry name" value="Intergrase catalytic core"/>
    <property type="match status" value="1"/>
</dbReference>
<evidence type="ECO:0000256" key="4">
    <source>
        <dbReference type="PROSITE-ProRule" id="PRU01248"/>
    </source>
</evidence>
<feature type="region of interest" description="Disordered" evidence="5">
    <location>
        <begin position="1"/>
        <end position="33"/>
    </location>
</feature>
<reference evidence="8" key="1">
    <citation type="submission" date="2022-12" db="EMBL/GenBank/DDBJ databases">
        <title>Paraconexibacter alkalitolerans sp. nov. and Baekduia alba sp. nov., isolated from soil and emended description of the genera Paraconexibacter (Chun et al., 2020) and Baekduia (An et al., 2020).</title>
        <authorList>
            <person name="Vieira S."/>
            <person name="Huber K.J."/>
            <person name="Geppert A."/>
            <person name="Wolf J."/>
            <person name="Neumann-Schaal M."/>
            <person name="Muesken M."/>
            <person name="Overmann J."/>
        </authorList>
    </citation>
    <scope>NUCLEOTIDE SEQUENCE</scope>
    <source>
        <strain evidence="8">AEG42_29</strain>
    </source>
</reference>
<accession>A0AAU7AR53</accession>
<dbReference type="Gene3D" id="1.10.150.130">
    <property type="match status" value="1"/>
</dbReference>
<dbReference type="PANTHER" id="PTHR30349:SF64">
    <property type="entry name" value="PROPHAGE INTEGRASE INTD-RELATED"/>
    <property type="match status" value="1"/>
</dbReference>
<dbReference type="KEGG" id="parq:DSM112329_00797"/>
<protein>
    <submittedName>
        <fullName evidence="8">Integrase</fullName>
    </submittedName>
</protein>
<dbReference type="Pfam" id="PF00589">
    <property type="entry name" value="Phage_integrase"/>
    <property type="match status" value="1"/>
</dbReference>
<dbReference type="InterPro" id="IPR010998">
    <property type="entry name" value="Integrase_recombinase_N"/>
</dbReference>
<dbReference type="InterPro" id="IPR011010">
    <property type="entry name" value="DNA_brk_join_enz"/>
</dbReference>
<gene>
    <name evidence="8" type="ORF">DSM112329_00797</name>
</gene>
<organism evidence="8">
    <name type="scientific">Paraconexibacter sp. AEG42_29</name>
    <dbReference type="NCBI Taxonomy" id="2997339"/>
    <lineage>
        <taxon>Bacteria</taxon>
        <taxon>Bacillati</taxon>
        <taxon>Actinomycetota</taxon>
        <taxon>Thermoleophilia</taxon>
        <taxon>Solirubrobacterales</taxon>
        <taxon>Paraconexibacteraceae</taxon>
        <taxon>Paraconexibacter</taxon>
    </lineage>
</organism>
<dbReference type="InterPro" id="IPR025269">
    <property type="entry name" value="SAM-like_dom"/>
</dbReference>
<sequence>MHDEPSGAPTRARRQTTPKPSDRRKLQKTSTAGIYKKGNAYLVVYRAAGRQRKESAPTLEAARRLKRARETDGDRGEFQEQAKVTLHAYATEWIDRYQGNGRRGFREGTRDEYRRLLSTYALKYFRPSLRLTELTPLHLAQYVGWLADDEEQGKHLADTTIRNAMNPMRAMLSTAVREGLLRYSPATGLALPKRDQNDVDDDEDEVRTFSRDQLRKLLATVDDEHAVMFRLLASTGLRISEAIALRWRDLQLDTTTPHLRVRRAIVKGRIEPPKTKHGRRRVPLSAALATDLRARRDGLSVPAQDDDLIFTTSTGTAIDPNNLRPRVLKPAAKAAGADWAGFHTFRHTYASLMLARGANLLQLSRALGHHSPAFTLTVYTHLLQGEHAQPLDLDQELTSPAERKP</sequence>
<feature type="domain" description="Core-binding (CB)" evidence="7">
    <location>
        <begin position="84"/>
        <end position="176"/>
    </location>
</feature>
<dbReference type="InterPro" id="IPR044068">
    <property type="entry name" value="CB"/>
</dbReference>
<dbReference type="SUPFAM" id="SSF56349">
    <property type="entry name" value="DNA breaking-rejoining enzymes"/>
    <property type="match status" value="1"/>
</dbReference>
<dbReference type="GO" id="GO:0006310">
    <property type="term" value="P:DNA recombination"/>
    <property type="evidence" value="ECO:0007669"/>
    <property type="project" value="UniProtKB-KW"/>
</dbReference>
<feature type="domain" description="Tyr recombinase" evidence="6">
    <location>
        <begin position="204"/>
        <end position="393"/>
    </location>
</feature>
<dbReference type="InterPro" id="IPR013762">
    <property type="entry name" value="Integrase-like_cat_sf"/>
</dbReference>
<dbReference type="InterPro" id="IPR050090">
    <property type="entry name" value="Tyrosine_recombinase_XerCD"/>
</dbReference>
<dbReference type="AlphaFoldDB" id="A0AAU7AR53"/>
<dbReference type="PROSITE" id="PS51900">
    <property type="entry name" value="CB"/>
    <property type="match status" value="1"/>
</dbReference>
<evidence type="ECO:0000259" key="6">
    <source>
        <dbReference type="PROSITE" id="PS51898"/>
    </source>
</evidence>
<dbReference type="CDD" id="cd01189">
    <property type="entry name" value="INT_ICEBs1_C_like"/>
    <property type="match status" value="1"/>
</dbReference>
<name>A0AAU7AR53_9ACTN</name>
<dbReference type="RefSeq" id="WP_354700518.1">
    <property type="nucleotide sequence ID" value="NZ_CP114014.1"/>
</dbReference>
<keyword evidence="3" id="KW-0233">DNA recombination</keyword>
<proteinExistence type="inferred from homology"/>
<evidence type="ECO:0000256" key="3">
    <source>
        <dbReference type="ARBA" id="ARBA00023172"/>
    </source>
</evidence>
<dbReference type="EMBL" id="CP114014">
    <property type="protein sequence ID" value="XAY03971.1"/>
    <property type="molecule type" value="Genomic_DNA"/>
</dbReference>
<evidence type="ECO:0000256" key="2">
    <source>
        <dbReference type="ARBA" id="ARBA00023125"/>
    </source>
</evidence>
<dbReference type="GO" id="GO:0003677">
    <property type="term" value="F:DNA binding"/>
    <property type="evidence" value="ECO:0007669"/>
    <property type="project" value="UniProtKB-UniRule"/>
</dbReference>
<keyword evidence="2 4" id="KW-0238">DNA-binding</keyword>
<evidence type="ECO:0000256" key="1">
    <source>
        <dbReference type="ARBA" id="ARBA00008857"/>
    </source>
</evidence>
<dbReference type="InterPro" id="IPR002104">
    <property type="entry name" value="Integrase_catalytic"/>
</dbReference>
<dbReference type="PROSITE" id="PS51898">
    <property type="entry name" value="TYR_RECOMBINASE"/>
    <property type="match status" value="1"/>
</dbReference>